<dbReference type="AlphaFoldDB" id="A0A5S9ILX9"/>
<protein>
    <recommendedName>
        <fullName evidence="1">Amphi-Trp domain-containing protein</fullName>
    </recommendedName>
</protein>
<dbReference type="EMBL" id="AP019860">
    <property type="protein sequence ID" value="BBM84323.1"/>
    <property type="molecule type" value="Genomic_DNA"/>
</dbReference>
<dbReference type="OrthoDB" id="5459377at2"/>
<evidence type="ECO:0000313" key="2">
    <source>
        <dbReference type="EMBL" id="BBM84323.1"/>
    </source>
</evidence>
<accession>A0A5S9ILX9</accession>
<name>A0A5S9ILX9_UABAM</name>
<feature type="domain" description="Amphi-Trp" evidence="1">
    <location>
        <begin position="7"/>
        <end position="83"/>
    </location>
</feature>
<keyword evidence="3" id="KW-1185">Reference proteome</keyword>
<dbReference type="Pfam" id="PF20068">
    <property type="entry name" value="Amphi-Trp"/>
    <property type="match status" value="1"/>
</dbReference>
<dbReference type="KEGG" id="uam:UABAM_02680"/>
<dbReference type="InterPro" id="IPR027598">
    <property type="entry name" value="Amphi-Trp_dom"/>
</dbReference>
<dbReference type="Proteomes" id="UP000326354">
    <property type="component" value="Chromosome"/>
</dbReference>
<dbReference type="RefSeq" id="WP_151968484.1">
    <property type="nucleotide sequence ID" value="NZ_AP019860.1"/>
</dbReference>
<sequence length="93" mass="10808">MGKSWNFKSPVNKQELSNILRDLANSIEQGKVVLENEDSFVSCELDDSLTLRVEAEQKKDREKLSFEISWYKQSVKKIHEFKISSTEPEVTDE</sequence>
<gene>
    <name evidence="2" type="ORF">UABAM_02680</name>
</gene>
<proteinExistence type="predicted"/>
<organism evidence="2 3">
    <name type="scientific">Uabimicrobium amorphum</name>
    <dbReference type="NCBI Taxonomy" id="2596890"/>
    <lineage>
        <taxon>Bacteria</taxon>
        <taxon>Pseudomonadati</taxon>
        <taxon>Planctomycetota</taxon>
        <taxon>Candidatus Uabimicrobiia</taxon>
        <taxon>Candidatus Uabimicrobiales</taxon>
        <taxon>Candidatus Uabimicrobiaceae</taxon>
        <taxon>Candidatus Uabimicrobium</taxon>
    </lineage>
</organism>
<evidence type="ECO:0000313" key="3">
    <source>
        <dbReference type="Proteomes" id="UP000326354"/>
    </source>
</evidence>
<dbReference type="NCBIfam" id="TIGR04354">
    <property type="entry name" value="amphi-Trp"/>
    <property type="match status" value="1"/>
</dbReference>
<evidence type="ECO:0000259" key="1">
    <source>
        <dbReference type="Pfam" id="PF20068"/>
    </source>
</evidence>
<reference evidence="2 3" key="1">
    <citation type="submission" date="2019-08" db="EMBL/GenBank/DDBJ databases">
        <title>Complete genome sequence of Candidatus Uab amorphum.</title>
        <authorList>
            <person name="Shiratori T."/>
            <person name="Suzuki S."/>
            <person name="Kakizawa Y."/>
            <person name="Ishida K."/>
        </authorList>
    </citation>
    <scope>NUCLEOTIDE SEQUENCE [LARGE SCALE GENOMIC DNA]</scope>
    <source>
        <strain evidence="2 3">SRT547</strain>
    </source>
</reference>